<feature type="active site" evidence="3">
    <location>
        <position position="265"/>
    </location>
</feature>
<comment type="similarity">
    <text evidence="1 4">Belongs to the aldehyde dehydrogenase family.</text>
</comment>
<dbReference type="Pfam" id="PF00171">
    <property type="entry name" value="Aldedh"/>
    <property type="match status" value="1"/>
</dbReference>
<evidence type="ECO:0000256" key="3">
    <source>
        <dbReference type="PROSITE-ProRule" id="PRU10007"/>
    </source>
</evidence>
<dbReference type="GO" id="GO:0016620">
    <property type="term" value="F:oxidoreductase activity, acting on the aldehyde or oxo group of donors, NAD or NADP as acceptor"/>
    <property type="evidence" value="ECO:0007669"/>
    <property type="project" value="InterPro"/>
</dbReference>
<comment type="caution">
    <text evidence="6">The sequence shown here is derived from an EMBL/GenBank/DDBJ whole genome shotgun (WGS) entry which is preliminary data.</text>
</comment>
<name>A0AAQ0KLM9_PARVE</name>
<dbReference type="InterPro" id="IPR016162">
    <property type="entry name" value="Ald_DH_N"/>
</dbReference>
<dbReference type="AlphaFoldDB" id="A0AAQ0KLM9"/>
<sequence>MTLHPGLSADAASFISGRHLLLIDGQWVSPSEGRRFEVFDPATGAVVAAASEARAEDVDLAVAAARRALDGPWSRFSGPERARLLMRLADLIEANGELLAQVEVVDNGKPLALARAGIAGVAEMVRYFAGWTTKLNGETVKVSLPGEWHAFTSHVPIGVVAQIIPWNFPLSMAIWKLAPALAVGCTVVLKPAEQTPLSAIKLGELILEAGFPPGVVNILTGFGSGAGAALARHPGVDKVAFTGSTGTGKKIVEAALGNLKKVTLELGGKSPVFIFPDADIDAAIQGAANAIFLNSGQVCSAGSRLYVHERVFDQVVEGVAAIGDSMTLGHGLDAGTQLGPLISAVQRDRVSDYIDSGLAEGARIAGSGAKPQSEGYFVAPTVLVDTRPDMRVVREEIFGPVLVAQKFGKDEDLAVLAHTANDTEYGLFAGIWTSDIGRALRFARQIRAGSVSVNAHMVNEPALPFGGFRQSGWGRERGREVLELYTELQSVAIRLA</sequence>
<dbReference type="RefSeq" id="WP_036750810.1">
    <property type="nucleotide sequence ID" value="NZ_CP035284.1"/>
</dbReference>
<dbReference type="EMBL" id="QUMX01000015">
    <property type="protein sequence ID" value="REG46437.1"/>
    <property type="molecule type" value="Genomic_DNA"/>
</dbReference>
<dbReference type="Gene3D" id="3.40.605.10">
    <property type="entry name" value="Aldehyde Dehydrogenase, Chain A, domain 1"/>
    <property type="match status" value="1"/>
</dbReference>
<protein>
    <submittedName>
        <fullName evidence="6">Phenylacetaldehyde dehydrogenase</fullName>
    </submittedName>
</protein>
<evidence type="ECO:0000313" key="7">
    <source>
        <dbReference type="Proteomes" id="UP000256794"/>
    </source>
</evidence>
<dbReference type="PROSITE" id="PS00687">
    <property type="entry name" value="ALDEHYDE_DEHYDR_GLU"/>
    <property type="match status" value="1"/>
</dbReference>
<evidence type="ECO:0000259" key="5">
    <source>
        <dbReference type="Pfam" id="PF00171"/>
    </source>
</evidence>
<feature type="domain" description="Aldehyde dehydrogenase" evidence="5">
    <location>
        <begin position="27"/>
        <end position="491"/>
    </location>
</feature>
<dbReference type="FunFam" id="3.40.605.10:FF:000007">
    <property type="entry name" value="NAD/NADP-dependent betaine aldehyde dehydrogenase"/>
    <property type="match status" value="1"/>
</dbReference>
<dbReference type="InterPro" id="IPR016160">
    <property type="entry name" value="Ald_DH_CS_CYS"/>
</dbReference>
<proteinExistence type="inferred from homology"/>
<dbReference type="Proteomes" id="UP000256794">
    <property type="component" value="Unassembled WGS sequence"/>
</dbReference>
<keyword evidence="7" id="KW-1185">Reference proteome</keyword>
<reference evidence="6 7" key="1">
    <citation type="submission" date="2018-08" db="EMBL/GenBank/DDBJ databases">
        <title>Genomic Encyclopedia of Archaeal and Bacterial Type Strains, Phase II (KMG-II): from individual species to whole genera.</title>
        <authorList>
            <person name="Goeker M."/>
        </authorList>
    </citation>
    <scope>NUCLEOTIDE SEQUENCE [LARGE SCALE GENOMIC DNA]</scope>
    <source>
        <strain evidence="6 7">DSM 582</strain>
    </source>
</reference>
<dbReference type="InterPro" id="IPR015590">
    <property type="entry name" value="Aldehyde_DH_dom"/>
</dbReference>
<dbReference type="InterPro" id="IPR029510">
    <property type="entry name" value="Ald_DH_CS_GLU"/>
</dbReference>
<dbReference type="FunFam" id="3.40.309.10:FF:000012">
    <property type="entry name" value="Betaine aldehyde dehydrogenase"/>
    <property type="match status" value="1"/>
</dbReference>
<organism evidence="6 7">
    <name type="scientific">Paracoccus versutus</name>
    <name type="common">Thiobacillus versutus</name>
    <dbReference type="NCBI Taxonomy" id="34007"/>
    <lineage>
        <taxon>Bacteria</taxon>
        <taxon>Pseudomonadati</taxon>
        <taxon>Pseudomonadota</taxon>
        <taxon>Alphaproteobacteria</taxon>
        <taxon>Rhodobacterales</taxon>
        <taxon>Paracoccaceae</taxon>
        <taxon>Paracoccus</taxon>
    </lineage>
</organism>
<keyword evidence="2 4" id="KW-0560">Oxidoreductase</keyword>
<dbReference type="PANTHER" id="PTHR11699">
    <property type="entry name" value="ALDEHYDE DEHYDROGENASE-RELATED"/>
    <property type="match status" value="1"/>
</dbReference>
<evidence type="ECO:0000313" key="6">
    <source>
        <dbReference type="EMBL" id="REG46437.1"/>
    </source>
</evidence>
<dbReference type="Gene3D" id="3.40.309.10">
    <property type="entry name" value="Aldehyde Dehydrogenase, Chain A, domain 2"/>
    <property type="match status" value="1"/>
</dbReference>
<dbReference type="InterPro" id="IPR016161">
    <property type="entry name" value="Ald_DH/histidinol_DH"/>
</dbReference>
<dbReference type="InterPro" id="IPR016163">
    <property type="entry name" value="Ald_DH_C"/>
</dbReference>
<evidence type="ECO:0000256" key="2">
    <source>
        <dbReference type="ARBA" id="ARBA00023002"/>
    </source>
</evidence>
<dbReference type="PROSITE" id="PS00070">
    <property type="entry name" value="ALDEHYDE_DEHYDR_CYS"/>
    <property type="match status" value="1"/>
</dbReference>
<evidence type="ECO:0000256" key="4">
    <source>
        <dbReference type="RuleBase" id="RU003345"/>
    </source>
</evidence>
<gene>
    <name evidence="6" type="ORF">ATH84_101554</name>
</gene>
<accession>A0AAQ0KLM9</accession>
<dbReference type="SUPFAM" id="SSF53720">
    <property type="entry name" value="ALDH-like"/>
    <property type="match status" value="1"/>
</dbReference>
<evidence type="ECO:0000256" key="1">
    <source>
        <dbReference type="ARBA" id="ARBA00009986"/>
    </source>
</evidence>